<dbReference type="GO" id="GO:0004111">
    <property type="term" value="F:creatine kinase activity"/>
    <property type="evidence" value="ECO:0007669"/>
    <property type="project" value="InterPro"/>
</dbReference>
<feature type="binding site" evidence="5">
    <location>
        <begin position="216"/>
        <end position="221"/>
    </location>
    <ligand>
        <name>ATP</name>
        <dbReference type="ChEBI" id="CHEBI:30616"/>
    </ligand>
</feature>
<dbReference type="STRING" id="1379270.GEMMAAP_08620"/>
<dbReference type="GO" id="GO:0046314">
    <property type="term" value="P:phosphocreatine biosynthetic process"/>
    <property type="evidence" value="ECO:0007669"/>
    <property type="project" value="InterPro"/>
</dbReference>
<dbReference type="PANTHER" id="PTHR11547:SF38">
    <property type="entry name" value="ARGININE KINASE 1-RELATED"/>
    <property type="match status" value="1"/>
</dbReference>
<keyword evidence="8" id="KW-1185">Reference proteome</keyword>
<dbReference type="RefSeq" id="WP_043581662.1">
    <property type="nucleotide sequence ID" value="NZ_CP011454.1"/>
</dbReference>
<dbReference type="CDD" id="cd07930">
    <property type="entry name" value="bacterial_phosphagen_kinase"/>
    <property type="match status" value="1"/>
</dbReference>
<proteinExistence type="inferred from homology"/>
<dbReference type="InterPro" id="IPR000749">
    <property type="entry name" value="ATP-guanido_PTrfase"/>
</dbReference>
<evidence type="ECO:0000256" key="4">
    <source>
        <dbReference type="ARBA" id="ARBA00022840"/>
    </source>
</evidence>
<name>A0A143BK43_9BACT</name>
<feature type="binding site" evidence="5">
    <location>
        <position position="134"/>
    </location>
    <ligand>
        <name>ATP</name>
        <dbReference type="ChEBI" id="CHEBI:30616"/>
    </ligand>
</feature>
<dbReference type="AlphaFoldDB" id="A0A143BK43"/>
<evidence type="ECO:0000313" key="7">
    <source>
        <dbReference type="EMBL" id="AMW04882.1"/>
    </source>
</evidence>
<evidence type="ECO:0000256" key="1">
    <source>
        <dbReference type="ARBA" id="ARBA00022679"/>
    </source>
</evidence>
<organism evidence="7 8">
    <name type="scientific">Gemmatimonas phototrophica</name>
    <dbReference type="NCBI Taxonomy" id="1379270"/>
    <lineage>
        <taxon>Bacteria</taxon>
        <taxon>Pseudomonadati</taxon>
        <taxon>Gemmatimonadota</taxon>
        <taxon>Gemmatimonadia</taxon>
        <taxon>Gemmatimonadales</taxon>
        <taxon>Gemmatimonadaceae</taxon>
        <taxon>Gemmatimonas</taxon>
    </lineage>
</organism>
<dbReference type="InterPro" id="IPR014746">
    <property type="entry name" value="Gln_synth/guanido_kin_cat_dom"/>
</dbReference>
<dbReference type="GO" id="GO:0005615">
    <property type="term" value="C:extracellular space"/>
    <property type="evidence" value="ECO:0007669"/>
    <property type="project" value="TreeGrafter"/>
</dbReference>
<evidence type="ECO:0000256" key="5">
    <source>
        <dbReference type="PROSITE-ProRule" id="PRU00843"/>
    </source>
</evidence>
<feature type="binding site" evidence="5">
    <location>
        <position position="96"/>
    </location>
    <ligand>
        <name>ATP</name>
        <dbReference type="ChEBI" id="CHEBI:30616"/>
    </ligand>
</feature>
<dbReference type="InterPro" id="IPR023660">
    <property type="entry name" value="Arg_Kinase"/>
</dbReference>
<keyword evidence="1 5" id="KW-0808">Transferase</keyword>
<protein>
    <recommendedName>
        <fullName evidence="6">Phosphagen kinase C-terminal domain-containing protein</fullName>
    </recommendedName>
</protein>
<evidence type="ECO:0000256" key="2">
    <source>
        <dbReference type="ARBA" id="ARBA00022741"/>
    </source>
</evidence>
<feature type="domain" description="Phosphagen kinase C-terminal" evidence="6">
    <location>
        <begin position="30"/>
        <end position="263"/>
    </location>
</feature>
<dbReference type="Proteomes" id="UP000076404">
    <property type="component" value="Chromosome"/>
</dbReference>
<feature type="binding site" evidence="5">
    <location>
        <begin position="33"/>
        <end position="37"/>
    </location>
    <ligand>
        <name>ATP</name>
        <dbReference type="ChEBI" id="CHEBI:30616"/>
    </ligand>
</feature>
<reference evidence="7 8" key="2">
    <citation type="journal article" date="2016" name="Environ. Microbiol. Rep.">
        <title>Metagenomic evidence for the presence of phototrophic Gemmatimonadetes bacteria in diverse environments.</title>
        <authorList>
            <person name="Zeng Y."/>
            <person name="Baumbach J."/>
            <person name="Barbosa E.G."/>
            <person name="Azevedo V."/>
            <person name="Zhang C."/>
            <person name="Koblizek M."/>
        </authorList>
    </citation>
    <scope>NUCLEOTIDE SEQUENCE [LARGE SCALE GENOMIC DNA]</scope>
    <source>
        <strain evidence="7 8">AP64</strain>
    </source>
</reference>
<dbReference type="InterPro" id="IPR022414">
    <property type="entry name" value="ATP-guanido_PTrfase_cat"/>
</dbReference>
<keyword evidence="3 5" id="KW-0418">Kinase</keyword>
<dbReference type="OrthoDB" id="9791353at2"/>
<evidence type="ECO:0000256" key="3">
    <source>
        <dbReference type="ARBA" id="ARBA00022777"/>
    </source>
</evidence>
<gene>
    <name evidence="7" type="ORF">GEMMAAP_08620</name>
</gene>
<dbReference type="PROSITE" id="PS51510">
    <property type="entry name" value="PHOSPHAGEN_KINASE_C"/>
    <property type="match status" value="1"/>
</dbReference>
<keyword evidence="2 5" id="KW-0547">Nucleotide-binding</keyword>
<dbReference type="GO" id="GO:0005524">
    <property type="term" value="F:ATP binding"/>
    <property type="evidence" value="ECO:0007669"/>
    <property type="project" value="UniProtKB-UniRule"/>
</dbReference>
<feature type="binding site" evidence="5">
    <location>
        <begin position="185"/>
        <end position="189"/>
    </location>
    <ligand>
        <name>ATP</name>
        <dbReference type="ChEBI" id="CHEBI:30616"/>
    </ligand>
</feature>
<evidence type="ECO:0000259" key="6">
    <source>
        <dbReference type="PROSITE" id="PS51510"/>
    </source>
</evidence>
<dbReference type="PANTHER" id="PTHR11547">
    <property type="entry name" value="ARGININE OR CREATINE KINASE"/>
    <property type="match status" value="1"/>
</dbReference>
<comment type="similarity">
    <text evidence="5">Belongs to the ATP:guanido phosphotransferase family.</text>
</comment>
<reference evidence="7 8" key="1">
    <citation type="journal article" date="2014" name="Proc. Natl. Acad. Sci. U.S.A.">
        <title>Functional type 2 photosynthetic reaction centers found in the rare bacterial phylum Gemmatimonadetes.</title>
        <authorList>
            <person name="Zeng Y."/>
            <person name="Feng F."/>
            <person name="Medova H."/>
            <person name="Dean J."/>
            <person name="Koblizek M."/>
        </authorList>
    </citation>
    <scope>NUCLEOTIDE SEQUENCE [LARGE SCALE GENOMIC DNA]</scope>
    <source>
        <strain evidence="7 8">AP64</strain>
    </source>
</reference>
<accession>A0A143BK43</accession>
<sequence length="366" mass="40228">MSEPRPGLDLSLLPDGGVRWLDASGPNSDVVISTRIRLARNVSGYAFTGRAREGERLRMLAQVRDALSAVPSLSGSLLLRLEDLPLVDRQLLHERHLVSKELAGLDPQHPVRSGAAVFLGEGVGLLVNEEDHLRLQALRSGFAVAQAFDGVTRLDRELGGQVPYAFHREFGYLTACPTNAGTGLRASVLIHLPGLVLTKEIGKVLAGLQQMGLTYRGLYGEGSEVVGNFFQLSNQTTLGRSEEELQDLLVRVVRHVIEREEEARRVLVRDAGYIIEDKLWRAYGTLRYARSLTFDEAMNYLSGVRLAVGLKLITGLSVYTLNKLLIFAQSAHLAHLEGKVLTDSETNLARARYVRQVLLSEGSGVE</sequence>
<dbReference type="EMBL" id="CP011454">
    <property type="protein sequence ID" value="AMW04882.1"/>
    <property type="molecule type" value="Genomic_DNA"/>
</dbReference>
<dbReference type="eggNOG" id="COG3869">
    <property type="taxonomic scope" value="Bacteria"/>
</dbReference>
<dbReference type="Pfam" id="PF00217">
    <property type="entry name" value="ATP-gua_Ptrans"/>
    <property type="match status" value="1"/>
</dbReference>
<dbReference type="KEGG" id="gph:GEMMAAP_08620"/>
<dbReference type="SUPFAM" id="SSF55931">
    <property type="entry name" value="Glutamine synthetase/guanido kinase"/>
    <property type="match status" value="1"/>
</dbReference>
<dbReference type="Gene3D" id="3.30.590.10">
    <property type="entry name" value="Glutamine synthetase/guanido kinase, catalytic domain"/>
    <property type="match status" value="1"/>
</dbReference>
<evidence type="ECO:0000313" key="8">
    <source>
        <dbReference type="Proteomes" id="UP000076404"/>
    </source>
</evidence>
<keyword evidence="4 5" id="KW-0067">ATP-binding</keyword>